<proteinExistence type="predicted"/>
<dbReference type="Gene3D" id="1.10.10.10">
    <property type="entry name" value="Winged helix-like DNA-binding domain superfamily/Winged helix DNA-binding domain"/>
    <property type="match status" value="1"/>
</dbReference>
<evidence type="ECO:0000256" key="2">
    <source>
        <dbReference type="ARBA" id="ARBA00023125"/>
    </source>
</evidence>
<sequence length="135" mass="15145">MNKMAGKTVGERVIVVMGMAFSREDCPVRDVIDNIGGKWNTLMILALADGPMRFSALRRLIPDISQRMLTQTLRDLQRDGYIGREVFPTQPPSVEYRLTPLGQSFLVLVKGLVDWSKEHHDAIRAARAEYDATAA</sequence>
<evidence type="ECO:0000313" key="6">
    <source>
        <dbReference type="Proteomes" id="UP000757604"/>
    </source>
</evidence>
<dbReference type="Proteomes" id="UP000757604">
    <property type="component" value="Unassembled WGS sequence"/>
</dbReference>
<dbReference type="SUPFAM" id="SSF46785">
    <property type="entry name" value="Winged helix' DNA-binding domain"/>
    <property type="match status" value="1"/>
</dbReference>
<evidence type="ECO:0000256" key="3">
    <source>
        <dbReference type="ARBA" id="ARBA00023163"/>
    </source>
</evidence>
<reference evidence="5 6" key="1">
    <citation type="journal article" date="2021" name="MBio">
        <title>Poor Competitiveness of Bradyrhizobium in Pigeon Pea Root Colonization in Indian Soils.</title>
        <authorList>
            <person name="Chalasani D."/>
            <person name="Basu A."/>
            <person name="Pullabhotla S.V.S.R.N."/>
            <person name="Jorrin B."/>
            <person name="Neal A.L."/>
            <person name="Poole P.S."/>
            <person name="Podile A.R."/>
            <person name="Tkacz A."/>
        </authorList>
    </citation>
    <scope>NUCLEOTIDE SEQUENCE [LARGE SCALE GENOMIC DNA]</scope>
    <source>
        <strain evidence="5 6">HU44</strain>
    </source>
</reference>
<dbReference type="PROSITE" id="PS51118">
    <property type="entry name" value="HTH_HXLR"/>
    <property type="match status" value="1"/>
</dbReference>
<evidence type="ECO:0000256" key="1">
    <source>
        <dbReference type="ARBA" id="ARBA00023015"/>
    </source>
</evidence>
<keyword evidence="1" id="KW-0805">Transcription regulation</keyword>
<keyword evidence="2" id="KW-0238">DNA-binding</keyword>
<dbReference type="InterPro" id="IPR002577">
    <property type="entry name" value="HTH_HxlR"/>
</dbReference>
<dbReference type="EMBL" id="JAEUAO010000001">
    <property type="protein sequence ID" value="MBW9062433.1"/>
    <property type="molecule type" value="Genomic_DNA"/>
</dbReference>
<gene>
    <name evidence="5" type="ORF">JNB71_03800</name>
</gene>
<dbReference type="Pfam" id="PF01638">
    <property type="entry name" value="HxlR"/>
    <property type="match status" value="1"/>
</dbReference>
<dbReference type="PANTHER" id="PTHR33204:SF39">
    <property type="entry name" value="TRANSCRIPTIONAL REGULATORY PROTEIN"/>
    <property type="match status" value="1"/>
</dbReference>
<keyword evidence="3" id="KW-0804">Transcription</keyword>
<dbReference type="PANTHER" id="PTHR33204">
    <property type="entry name" value="TRANSCRIPTIONAL REGULATOR, MARR FAMILY"/>
    <property type="match status" value="1"/>
</dbReference>
<protein>
    <submittedName>
        <fullName evidence="5">Helix-turn-helix transcriptional regulator</fullName>
    </submittedName>
</protein>
<accession>A0ABS7H5R2</accession>
<dbReference type="RefSeq" id="WP_220370487.1">
    <property type="nucleotide sequence ID" value="NZ_JAEUAO010000001.1"/>
</dbReference>
<dbReference type="InterPro" id="IPR036390">
    <property type="entry name" value="WH_DNA-bd_sf"/>
</dbReference>
<evidence type="ECO:0000259" key="4">
    <source>
        <dbReference type="PROSITE" id="PS51118"/>
    </source>
</evidence>
<organism evidence="5 6">
    <name type="scientific">Rhizobium herbae</name>
    <dbReference type="NCBI Taxonomy" id="508661"/>
    <lineage>
        <taxon>Bacteria</taxon>
        <taxon>Pseudomonadati</taxon>
        <taxon>Pseudomonadota</taxon>
        <taxon>Alphaproteobacteria</taxon>
        <taxon>Hyphomicrobiales</taxon>
        <taxon>Rhizobiaceae</taxon>
        <taxon>Rhizobium/Agrobacterium group</taxon>
        <taxon>Rhizobium</taxon>
    </lineage>
</organism>
<feature type="domain" description="HTH hxlR-type" evidence="4">
    <location>
        <begin position="26"/>
        <end position="124"/>
    </location>
</feature>
<dbReference type="InterPro" id="IPR036388">
    <property type="entry name" value="WH-like_DNA-bd_sf"/>
</dbReference>
<comment type="caution">
    <text evidence="5">The sequence shown here is derived from an EMBL/GenBank/DDBJ whole genome shotgun (WGS) entry which is preliminary data.</text>
</comment>
<keyword evidence="6" id="KW-1185">Reference proteome</keyword>
<evidence type="ECO:0000313" key="5">
    <source>
        <dbReference type="EMBL" id="MBW9062433.1"/>
    </source>
</evidence>
<name>A0ABS7H5R2_9HYPH</name>